<dbReference type="NCBIfam" id="TIGR02584">
    <property type="entry name" value="cas_NE0113"/>
    <property type="match status" value="1"/>
</dbReference>
<reference evidence="2 4" key="1">
    <citation type="submission" date="2014-08" db="EMBL/GenBank/DDBJ databases">
        <title>Methylacidiphilum kamchatkense strain Kam1 draft genome sequence.</title>
        <authorList>
            <person name="Birkeland N.-K."/>
            <person name="Erikstad H.A."/>
        </authorList>
    </citation>
    <scope>NUCLEOTIDE SEQUENCE [LARGE SCALE GENOMIC DNA]</scope>
    <source>
        <strain evidence="2 4">Kam1</strain>
    </source>
</reference>
<accession>A0A0C1V6U6</accession>
<dbReference type="Proteomes" id="UP000031594">
    <property type="component" value="Unassembled WGS sequence"/>
</dbReference>
<dbReference type="AlphaFoldDB" id="A0A0C1V6U6"/>
<dbReference type="Pfam" id="PF09623">
    <property type="entry name" value="Cas_NE0113"/>
    <property type="match status" value="1"/>
</dbReference>
<evidence type="ECO:0000313" key="2">
    <source>
        <dbReference type="EMBL" id="KIE59470.1"/>
    </source>
</evidence>
<dbReference type="KEGG" id="mkc:kam1_1306"/>
<reference evidence="3" key="2">
    <citation type="journal article" date="2019" name="BMC Genomics">
        <title>Complete genome sequence analysis of the thermoacidophilic verrucomicrobial methanotroph 'Candidatus Methylacidiphilum kamchatkense' strain Kam1 and comparison with its closest relatives.</title>
        <authorList>
            <person name="Kruse T."/>
            <person name="Ratnadevi C.M."/>
            <person name="Erikstad H.A."/>
            <person name="Birkeland N.K."/>
        </authorList>
    </citation>
    <scope>NUCLEOTIDE SEQUENCE</scope>
    <source>
        <strain evidence="3">Kam1</strain>
    </source>
</reference>
<dbReference type="OrthoDB" id="9805822at2"/>
<dbReference type="EMBL" id="JQNX01000001">
    <property type="protein sequence ID" value="KIE59470.1"/>
    <property type="molecule type" value="Genomic_DNA"/>
</dbReference>
<sequence length="467" mass="54514">MALTEDIEKGDNWNELQKEFSDKNLSYEIIKIPTGKEENELWKIFESITEKIPHCSSYFHFSQSDYQAWKITKRHQTRDGSFASTSGGKNPIFGFLKMLLNKEKEIILLAVVGTSPAVIPETIWALAHESPPLYPRFIDIITTTIGKKSIDSELLRSKSNSKPIWEEFREWLITEKAIDKNFIILRDIKIISSPLLSQGKCVELEDIRSIKDNEEAADCILEEVRKITENPDTRLIASVAGGRKTMGILLYSSVSMLGREDDRLTHVLVNEPYDDPRLQPKFYFPQQKEQLLRMPSGQEVYAKDAKIELATIPFVKFRELFPKELGRFPGRFTDLVYQYSKEIKELNPQLDFDYQTGELIINEKKIQLHGRELSFFAFLWERRRQKLPPIESHKEINEYFPSFLKKWEKENPQLKHLLKEWNPCPDDYRKCLSVLRKKLKDAGLGKYCQLFFPIRGKVGLPLKNEKF</sequence>
<evidence type="ECO:0000313" key="3">
    <source>
        <dbReference type="EMBL" id="QDQ42531.1"/>
    </source>
</evidence>
<evidence type="ECO:0000313" key="4">
    <source>
        <dbReference type="Proteomes" id="UP000031594"/>
    </source>
</evidence>
<feature type="domain" description="CRISPR system ring nuclease SSO2081-like" evidence="1">
    <location>
        <begin position="115"/>
        <end position="327"/>
    </location>
</feature>
<evidence type="ECO:0000259" key="1">
    <source>
        <dbReference type="Pfam" id="PF09623"/>
    </source>
</evidence>
<dbReference type="Proteomes" id="UP000315925">
    <property type="component" value="Chromosome"/>
</dbReference>
<protein>
    <submittedName>
        <fullName evidence="3">CRISPR-associated protein (TIGR02584 family)</fullName>
    </submittedName>
</protein>
<dbReference type="STRING" id="1202785.A946_02020"/>
<gene>
    <name evidence="2" type="ORF">A946_02020</name>
    <name evidence="3" type="ORF">kam1_1306</name>
</gene>
<proteinExistence type="predicted"/>
<reference evidence="5" key="3">
    <citation type="submission" date="2019-03" db="EMBL/GenBank/DDBJ databases">
        <title>Complete genome of Methylacidiphilum kamchatkense Kam1.</title>
        <authorList>
            <person name="Kruse T."/>
            <person name="Murarilal Ratnadevi C."/>
            <person name="Erikstad H.-A."/>
            <person name="Birkeland N.-K."/>
        </authorList>
    </citation>
    <scope>NUCLEOTIDE SEQUENCE [LARGE SCALE GENOMIC DNA]</scope>
    <source>
        <strain evidence="5">kam1</strain>
    </source>
</reference>
<dbReference type="InterPro" id="IPR013413">
    <property type="entry name" value="CRISPR-assoc_prot_NE0113"/>
</dbReference>
<evidence type="ECO:0000313" key="5">
    <source>
        <dbReference type="Proteomes" id="UP000315925"/>
    </source>
</evidence>
<organism evidence="3 5">
    <name type="scientific">Methylacidiphilum kamchatkense Kam1</name>
    <dbReference type="NCBI Taxonomy" id="1202785"/>
    <lineage>
        <taxon>Bacteria</taxon>
        <taxon>Pseudomonadati</taxon>
        <taxon>Verrucomicrobiota</taxon>
        <taxon>Methylacidiphilae</taxon>
        <taxon>Methylacidiphilales</taxon>
        <taxon>Methylacidiphilaceae</taxon>
        <taxon>Methylacidiphilum (ex Ratnadevi et al. 2023)</taxon>
    </lineage>
</organism>
<dbReference type="RefSeq" id="WP_039720723.1">
    <property type="nucleotide sequence ID" value="NZ_CP037899.1"/>
</dbReference>
<name>A0A0C1V6U6_9BACT</name>
<dbReference type="InterPro" id="IPR019092">
    <property type="entry name" value="SSO2081-like_dom"/>
</dbReference>
<keyword evidence="4" id="KW-1185">Reference proteome</keyword>
<dbReference type="EMBL" id="CP037899">
    <property type="protein sequence ID" value="QDQ42531.1"/>
    <property type="molecule type" value="Genomic_DNA"/>
</dbReference>